<dbReference type="RefSeq" id="XP_038777813.1">
    <property type="nucleotide sequence ID" value="XM_038921885.1"/>
</dbReference>
<evidence type="ECO:0000313" key="2">
    <source>
        <dbReference type="Proteomes" id="UP000662931"/>
    </source>
</evidence>
<dbReference type="Proteomes" id="UP000662931">
    <property type="component" value="Chromosome 1"/>
</dbReference>
<accession>A0A875RZU4</accession>
<dbReference type="InterPro" id="IPR011990">
    <property type="entry name" value="TPR-like_helical_dom_sf"/>
</dbReference>
<organism evidence="1 2">
    <name type="scientific">Eeniella nana</name>
    <name type="common">Yeast</name>
    <name type="synonym">Brettanomyces nanus</name>
    <dbReference type="NCBI Taxonomy" id="13502"/>
    <lineage>
        <taxon>Eukaryota</taxon>
        <taxon>Fungi</taxon>
        <taxon>Dikarya</taxon>
        <taxon>Ascomycota</taxon>
        <taxon>Saccharomycotina</taxon>
        <taxon>Pichiomycetes</taxon>
        <taxon>Pichiales</taxon>
        <taxon>Pichiaceae</taxon>
        <taxon>Brettanomyces</taxon>
    </lineage>
</organism>
<evidence type="ECO:0000313" key="1">
    <source>
        <dbReference type="EMBL" id="QPG74248.1"/>
    </source>
</evidence>
<dbReference type="GeneID" id="62194974"/>
<dbReference type="EMBL" id="CP064812">
    <property type="protein sequence ID" value="QPG74248.1"/>
    <property type="molecule type" value="Genomic_DNA"/>
</dbReference>
<sequence>MSLPIAYDSVTKKVQLDENAKFDENRDLQLEIDQLNTLMKDYVSINSDVPPLPTPQSFTKNLSLMVKKMHTSATNLMKQGKFRDASKQYGIALGLAMARPKFENFQLTMSEAIICLIGRCDALIMDKDFLAAYQDAEILSQLAAGVPESHLRKGVCELKLGNALEAKADFERGLCFKPDHTKLQQHLKLAEDVIRKENGD</sequence>
<dbReference type="AlphaFoldDB" id="A0A875RZU4"/>
<keyword evidence="2" id="KW-1185">Reference proteome</keyword>
<dbReference type="OrthoDB" id="433738at2759"/>
<gene>
    <name evidence="1" type="ORF">FOA43_001573</name>
</gene>
<dbReference type="KEGG" id="bnn:FOA43_001573"/>
<reference evidence="1" key="1">
    <citation type="submission" date="2020-10" db="EMBL/GenBank/DDBJ databases">
        <authorList>
            <person name="Roach M.J.R."/>
        </authorList>
    </citation>
    <scope>NUCLEOTIDE SEQUENCE</scope>
    <source>
        <strain evidence="1">CBS 1945</strain>
    </source>
</reference>
<dbReference type="SUPFAM" id="SSF48452">
    <property type="entry name" value="TPR-like"/>
    <property type="match status" value="1"/>
</dbReference>
<protein>
    <recommendedName>
        <fullName evidence="3">Tetratricopeptide repeat protein</fullName>
    </recommendedName>
</protein>
<name>A0A875RZU4_EENNA</name>
<proteinExistence type="predicted"/>
<evidence type="ECO:0008006" key="3">
    <source>
        <dbReference type="Google" id="ProtNLM"/>
    </source>
</evidence>
<dbReference type="Gene3D" id="1.25.40.10">
    <property type="entry name" value="Tetratricopeptide repeat domain"/>
    <property type="match status" value="1"/>
</dbReference>